<feature type="transmembrane region" description="Helical" evidence="1">
    <location>
        <begin position="140"/>
        <end position="162"/>
    </location>
</feature>
<feature type="transmembrane region" description="Helical" evidence="1">
    <location>
        <begin position="321"/>
        <end position="339"/>
    </location>
</feature>
<feature type="transmembrane region" description="Helical" evidence="1">
    <location>
        <begin position="115"/>
        <end position="133"/>
    </location>
</feature>
<protein>
    <submittedName>
        <fullName evidence="2">Membrane protein</fullName>
    </submittedName>
</protein>
<evidence type="ECO:0000313" key="2">
    <source>
        <dbReference type="EMBL" id="KEQ21605.1"/>
    </source>
</evidence>
<evidence type="ECO:0000256" key="1">
    <source>
        <dbReference type="SAM" id="Phobius"/>
    </source>
</evidence>
<feature type="transmembrane region" description="Helical" evidence="1">
    <location>
        <begin position="256"/>
        <end position="282"/>
    </location>
</feature>
<dbReference type="OrthoDB" id="4424890at2"/>
<gene>
    <name evidence="2" type="ORF">ET33_35105</name>
</gene>
<keyword evidence="3" id="KW-1185">Reference proteome</keyword>
<feature type="transmembrane region" description="Helical" evidence="1">
    <location>
        <begin position="77"/>
        <end position="103"/>
    </location>
</feature>
<evidence type="ECO:0000313" key="3">
    <source>
        <dbReference type="Proteomes" id="UP000028123"/>
    </source>
</evidence>
<keyword evidence="1" id="KW-1133">Transmembrane helix</keyword>
<proteinExistence type="predicted"/>
<keyword evidence="1" id="KW-0472">Membrane</keyword>
<feature type="transmembrane region" description="Helical" evidence="1">
    <location>
        <begin position="182"/>
        <end position="201"/>
    </location>
</feature>
<dbReference type="AlphaFoldDB" id="A0A081NT32"/>
<sequence>MKKWGSILQVSFTYVGTVVGAGFATGQEIIQFFTRYGWMATFAIGVASALFIWLGIKLMLLAHDTRAKSYEDLNRLLFGNTVGNGVSLFTLVALFGVSTVMLAGAGSVFAEHLNLPLQSGLLFTLLLAYALLVRGMKAIMAVNSVIVPLMIGFSCVAVWITWDTPGAGNWLHMESDYSAQRIWFSPLLYAAFNLTMAQAVLVPLGAQIQDRSVLYWGGVWGGIGIGAMLLAGHYALAAQMPGITQFDIPMGHLIHGLGPLIQLPFILVIYGEIFTTLLSDVYGLALQIEQRSSVSYQIIVPLLLVLCYVVSHIGFKTLLSSLYPLLGLLSMVWMVLMIWRRQRPFGTN</sequence>
<dbReference type="EMBL" id="JNVM01000071">
    <property type="protein sequence ID" value="KEQ21605.1"/>
    <property type="molecule type" value="Genomic_DNA"/>
</dbReference>
<comment type="caution">
    <text evidence="2">The sequence shown here is derived from an EMBL/GenBank/DDBJ whole genome shotgun (WGS) entry which is preliminary data.</text>
</comment>
<feature type="transmembrane region" description="Helical" evidence="1">
    <location>
        <begin position="36"/>
        <end position="56"/>
    </location>
</feature>
<keyword evidence="1" id="KW-0812">Transmembrane</keyword>
<name>A0A081NT32_9BACL</name>
<dbReference type="eggNOG" id="COG3949">
    <property type="taxonomic scope" value="Bacteria"/>
</dbReference>
<reference evidence="2 3" key="1">
    <citation type="submission" date="2014-06" db="EMBL/GenBank/DDBJ databases">
        <title>Draft genome sequence of Paenibacillus sp. MSt1.</title>
        <authorList>
            <person name="Aw Y.K."/>
            <person name="Ong K.S."/>
            <person name="Gan H.M."/>
            <person name="Lee S.M."/>
        </authorList>
    </citation>
    <scope>NUCLEOTIDE SEQUENCE [LARGE SCALE GENOMIC DNA]</scope>
    <source>
        <strain evidence="2 3">MSt1</strain>
    </source>
</reference>
<dbReference type="PANTHER" id="PTHR37814:SF1">
    <property type="entry name" value="MEMBRANE PROTEIN"/>
    <property type="match status" value="1"/>
</dbReference>
<dbReference type="Proteomes" id="UP000028123">
    <property type="component" value="Unassembled WGS sequence"/>
</dbReference>
<organism evidence="2 3">
    <name type="scientific">Paenibacillus tyrfis</name>
    <dbReference type="NCBI Taxonomy" id="1501230"/>
    <lineage>
        <taxon>Bacteria</taxon>
        <taxon>Bacillati</taxon>
        <taxon>Bacillota</taxon>
        <taxon>Bacilli</taxon>
        <taxon>Bacillales</taxon>
        <taxon>Paenibacillaceae</taxon>
        <taxon>Paenibacillus</taxon>
    </lineage>
</organism>
<dbReference type="InterPro" id="IPR038728">
    <property type="entry name" value="YkvI-like"/>
</dbReference>
<dbReference type="PANTHER" id="PTHR37814">
    <property type="entry name" value="CONSERVED MEMBRANE PROTEIN"/>
    <property type="match status" value="1"/>
</dbReference>
<feature type="transmembrane region" description="Helical" evidence="1">
    <location>
        <begin position="213"/>
        <end position="236"/>
    </location>
</feature>
<accession>A0A081NT32</accession>
<feature type="transmembrane region" description="Helical" evidence="1">
    <location>
        <begin position="294"/>
        <end position="315"/>
    </location>
</feature>
<dbReference type="RefSeq" id="WP_036693908.1">
    <property type="nucleotide sequence ID" value="NZ_JNVM01000071.1"/>
</dbReference>